<keyword evidence="2" id="KW-0732">Signal</keyword>
<dbReference type="SUPFAM" id="SSF141571">
    <property type="entry name" value="Pentapeptide repeat-like"/>
    <property type="match status" value="1"/>
</dbReference>
<dbReference type="Gene3D" id="2.160.20.80">
    <property type="entry name" value="E3 ubiquitin-protein ligase SopA"/>
    <property type="match status" value="1"/>
</dbReference>
<dbReference type="InterPro" id="IPR013783">
    <property type="entry name" value="Ig-like_fold"/>
</dbReference>
<dbReference type="InterPro" id="IPR006311">
    <property type="entry name" value="TAT_signal"/>
</dbReference>
<name>A0A5N5E116_RHOER</name>
<reference evidence="3 4" key="1">
    <citation type="journal article" date="2017" name="Poromechanics V (2013)">
        <title>Genomic Characterization of the Arsenic-Tolerant Actinobacterium, &lt;i&gt;Rhodococcus erythropolis&lt;/i&gt; S43.</title>
        <authorList>
            <person name="Retamal-Morales G."/>
            <person name="Mehnert M."/>
            <person name="Schwabe R."/>
            <person name="Tischler D."/>
            <person name="Schloemann M."/>
            <person name="Levican G.J."/>
        </authorList>
    </citation>
    <scope>NUCLEOTIDE SEQUENCE [LARGE SCALE GENOMIC DNA]</scope>
    <source>
        <strain evidence="3 4">S43</strain>
    </source>
</reference>
<dbReference type="EMBL" id="MRBO01000615">
    <property type="protein sequence ID" value="KAB2582962.1"/>
    <property type="molecule type" value="Genomic_DNA"/>
</dbReference>
<dbReference type="PROSITE" id="PS51318">
    <property type="entry name" value="TAT"/>
    <property type="match status" value="1"/>
</dbReference>
<keyword evidence="1" id="KW-0677">Repeat</keyword>
<dbReference type="PANTHER" id="PTHR47485">
    <property type="entry name" value="THYLAKOID LUMENAL 17.4 KDA PROTEIN, CHLOROPLASTIC"/>
    <property type="match status" value="1"/>
</dbReference>
<organism evidence="3 4">
    <name type="scientific">Rhodococcus erythropolis</name>
    <name type="common">Arthrobacter picolinophilus</name>
    <dbReference type="NCBI Taxonomy" id="1833"/>
    <lineage>
        <taxon>Bacteria</taxon>
        <taxon>Bacillati</taxon>
        <taxon>Actinomycetota</taxon>
        <taxon>Actinomycetes</taxon>
        <taxon>Mycobacteriales</taxon>
        <taxon>Nocardiaceae</taxon>
        <taxon>Rhodococcus</taxon>
        <taxon>Rhodococcus erythropolis group</taxon>
    </lineage>
</organism>
<dbReference type="AlphaFoldDB" id="A0A5N5E116"/>
<dbReference type="Pfam" id="PF00805">
    <property type="entry name" value="Pentapeptide"/>
    <property type="match status" value="2"/>
</dbReference>
<protein>
    <recommendedName>
        <fullName evidence="5">Pentapeptide repeat-containing protein</fullName>
    </recommendedName>
</protein>
<evidence type="ECO:0000256" key="2">
    <source>
        <dbReference type="SAM" id="SignalP"/>
    </source>
</evidence>
<dbReference type="SUPFAM" id="SSF49313">
    <property type="entry name" value="Cadherin-like"/>
    <property type="match status" value="1"/>
</dbReference>
<dbReference type="PANTHER" id="PTHR47485:SF1">
    <property type="entry name" value="THYLAKOID LUMENAL 17.4 KDA PROTEIN, CHLOROPLASTIC"/>
    <property type="match status" value="1"/>
</dbReference>
<feature type="chain" id="PRO_5038863091" description="Pentapeptide repeat-containing protein" evidence="2">
    <location>
        <begin position="33"/>
        <end position="342"/>
    </location>
</feature>
<dbReference type="Gene3D" id="2.60.40.10">
    <property type="entry name" value="Immunoglobulins"/>
    <property type="match status" value="1"/>
</dbReference>
<accession>A0A5N5E116</accession>
<dbReference type="Pfam" id="PF05345">
    <property type="entry name" value="He_PIG"/>
    <property type="match status" value="1"/>
</dbReference>
<dbReference type="GO" id="GO:0005509">
    <property type="term" value="F:calcium ion binding"/>
    <property type="evidence" value="ECO:0007669"/>
    <property type="project" value="InterPro"/>
</dbReference>
<dbReference type="Proteomes" id="UP000325576">
    <property type="component" value="Unassembled WGS sequence"/>
</dbReference>
<evidence type="ECO:0000313" key="4">
    <source>
        <dbReference type="Proteomes" id="UP000325576"/>
    </source>
</evidence>
<evidence type="ECO:0000313" key="3">
    <source>
        <dbReference type="EMBL" id="KAB2582962.1"/>
    </source>
</evidence>
<comment type="caution">
    <text evidence="3">The sequence shown here is derived from an EMBL/GenBank/DDBJ whole genome shotgun (WGS) entry which is preliminary data.</text>
</comment>
<feature type="signal peptide" evidence="2">
    <location>
        <begin position="1"/>
        <end position="32"/>
    </location>
</feature>
<dbReference type="InterPro" id="IPR001646">
    <property type="entry name" value="5peptide_repeat"/>
</dbReference>
<sequence length="342" mass="34294">MTTPPPLHRTRRGLIAAAFSGSLLAVSAIVTASTGTAAAAPPPVADILSAVCLHYEPNPVSNPDNPAENRVSDCRVADLSDANLTGANLTGANLTNAFLSDANLTDANLTDANLTDAFLYETTLARVNLTRANLTRVNLYNANLHNANLTDANLTKADLTEANLTGANLTGSSVIPGNVSVPATSADGAAVTWAAPARTSGVLYNSCSHSAGTQFPIGTTLVTCTVDTVRGAGIGTFTVNVSTQAPAFADAAPVALTGTVGTELIHTLDVTGTPAPPLTATGLPDWLTLTDGVLSGTPVAAGRYTFLVVASNGTAPDATAAVTVTVALAPGPPVTGSLGSLN</sequence>
<dbReference type="GO" id="GO:0016020">
    <property type="term" value="C:membrane"/>
    <property type="evidence" value="ECO:0007669"/>
    <property type="project" value="InterPro"/>
</dbReference>
<dbReference type="GO" id="GO:0005975">
    <property type="term" value="P:carbohydrate metabolic process"/>
    <property type="evidence" value="ECO:0007669"/>
    <property type="project" value="UniProtKB-ARBA"/>
</dbReference>
<evidence type="ECO:0000256" key="1">
    <source>
        <dbReference type="ARBA" id="ARBA00022737"/>
    </source>
</evidence>
<evidence type="ECO:0008006" key="5">
    <source>
        <dbReference type="Google" id="ProtNLM"/>
    </source>
</evidence>
<dbReference type="InterPro" id="IPR015919">
    <property type="entry name" value="Cadherin-like_sf"/>
</dbReference>
<gene>
    <name evidence="3" type="ORF">BS297_23160</name>
</gene>
<proteinExistence type="predicted"/>